<comment type="caution">
    <text evidence="1">The sequence shown here is derived from an EMBL/GenBank/DDBJ whole genome shotgun (WGS) entry which is preliminary data.</text>
</comment>
<dbReference type="AlphaFoldDB" id="A0A7J6JSR5"/>
<dbReference type="InParanoid" id="A0A7J6JSR5"/>
<dbReference type="RefSeq" id="XP_066009996.1">
    <property type="nucleotide sequence ID" value="XM_066150705.1"/>
</dbReference>
<organism evidence="1 2">
    <name type="scientific">Colletotrichum fructicola (strain Nara gc5)</name>
    <name type="common">Anthracnose fungus</name>
    <name type="synonym">Colletotrichum gloeosporioides (strain Nara gc5)</name>
    <dbReference type="NCBI Taxonomy" id="1213859"/>
    <lineage>
        <taxon>Eukaryota</taxon>
        <taxon>Fungi</taxon>
        <taxon>Dikarya</taxon>
        <taxon>Ascomycota</taxon>
        <taxon>Pezizomycotina</taxon>
        <taxon>Sordariomycetes</taxon>
        <taxon>Hypocreomycetidae</taxon>
        <taxon>Glomerellales</taxon>
        <taxon>Glomerellaceae</taxon>
        <taxon>Colletotrichum</taxon>
        <taxon>Colletotrichum gloeosporioides species complex</taxon>
    </lineage>
</organism>
<dbReference type="EMBL" id="ANPB02000001">
    <property type="protein sequence ID" value="KAF4493023.1"/>
    <property type="molecule type" value="Genomic_DNA"/>
</dbReference>
<protein>
    <submittedName>
        <fullName evidence="1">Uncharacterized protein</fullName>
    </submittedName>
</protein>
<name>A0A7J6JSR5_COLFN</name>
<evidence type="ECO:0000313" key="2">
    <source>
        <dbReference type="Proteomes" id="UP000011096"/>
    </source>
</evidence>
<evidence type="ECO:0000313" key="1">
    <source>
        <dbReference type="EMBL" id="KAF4493023.1"/>
    </source>
</evidence>
<accession>A0A7J6JSR5</accession>
<dbReference type="GeneID" id="90979582"/>
<sequence>MPSKTGDGNSNTNGGGTALKTCDHAGEVLPFHVCPKLDALIPVEIGRPRHASPHFTPLAGPMKGAEARTEFTTVGTGAIAGYLTIPPST</sequence>
<reference evidence="1 2" key="1">
    <citation type="submission" date="2012-08" db="EMBL/GenBank/DDBJ databases">
        <authorList>
            <person name="Gan P.H.P."/>
            <person name="Ikeda K."/>
            <person name="Irieda H."/>
            <person name="Narusaka M."/>
            <person name="O'Connell R.J."/>
            <person name="Narusaka Y."/>
            <person name="Takano Y."/>
            <person name="Kubo Y."/>
            <person name="Shirasu K."/>
        </authorList>
    </citation>
    <scope>NUCLEOTIDE SEQUENCE [LARGE SCALE GENOMIC DNA]</scope>
    <source>
        <strain evidence="1 2">Nara gc5</strain>
    </source>
</reference>
<dbReference type="Proteomes" id="UP000011096">
    <property type="component" value="Unassembled WGS sequence"/>
</dbReference>
<proteinExistence type="predicted"/>
<reference evidence="1 2" key="2">
    <citation type="submission" date="2020-04" db="EMBL/GenBank/DDBJ databases">
        <title>Genome sequencing and assembly of multiple isolates from the Colletotrichum gloeosporioides species complex.</title>
        <authorList>
            <person name="Gan P."/>
            <person name="Shirasu K."/>
        </authorList>
    </citation>
    <scope>NUCLEOTIDE SEQUENCE [LARGE SCALE GENOMIC DNA]</scope>
    <source>
        <strain evidence="1 2">Nara gc5</strain>
    </source>
</reference>
<gene>
    <name evidence="1" type="ORF">CGGC5_v000674</name>
</gene>
<keyword evidence="2" id="KW-1185">Reference proteome</keyword>